<feature type="domain" description="Nucleoside transporter/FeoB GTPase Gate" evidence="2">
    <location>
        <begin position="20"/>
        <end position="109"/>
    </location>
</feature>
<proteinExistence type="predicted"/>
<accession>A0A942Z8T6</accession>
<feature type="transmembrane region" description="Helical" evidence="1">
    <location>
        <begin position="63"/>
        <end position="84"/>
    </location>
</feature>
<sequence>MDIMLQYFGESISQSFSSILTISKVIIPLMIAMEFLKEYKIIDKLSNLLSPLSRLLGMSKKTIFPLVVGLTLGLAYGAGVIIQIAKEGKLSKKDLYLLLIFLVACHSVIEDTLLFVAMGANGWLLLSFRIVVALILTILASKNIDKILSIKEDKIKQGL</sequence>
<dbReference type="Pfam" id="PF07670">
    <property type="entry name" value="Gate"/>
    <property type="match status" value="1"/>
</dbReference>
<evidence type="ECO:0000313" key="3">
    <source>
        <dbReference type="EMBL" id="MBS4540157.1"/>
    </source>
</evidence>
<evidence type="ECO:0000313" key="4">
    <source>
        <dbReference type="Proteomes" id="UP000724672"/>
    </source>
</evidence>
<keyword evidence="1" id="KW-0472">Membrane</keyword>
<dbReference type="Proteomes" id="UP000724672">
    <property type="component" value="Unassembled WGS sequence"/>
</dbReference>
<dbReference type="AlphaFoldDB" id="A0A942Z8T6"/>
<dbReference type="InterPro" id="IPR011642">
    <property type="entry name" value="Gate_dom"/>
</dbReference>
<evidence type="ECO:0000256" key="1">
    <source>
        <dbReference type="SAM" id="Phobius"/>
    </source>
</evidence>
<comment type="caution">
    <text evidence="3">The sequence shown here is derived from an EMBL/GenBank/DDBJ whole genome shotgun (WGS) entry which is preliminary data.</text>
</comment>
<organism evidence="3 4">
    <name type="scientific">Anaeromonas frigoriresistens</name>
    <dbReference type="NCBI Taxonomy" id="2683708"/>
    <lineage>
        <taxon>Bacteria</taxon>
        <taxon>Bacillati</taxon>
        <taxon>Bacillota</taxon>
        <taxon>Tissierellia</taxon>
        <taxon>Tissierellales</taxon>
        <taxon>Thermohalobacteraceae</taxon>
        <taxon>Anaeromonas</taxon>
    </lineage>
</organism>
<evidence type="ECO:0000259" key="2">
    <source>
        <dbReference type="Pfam" id="PF07670"/>
    </source>
</evidence>
<feature type="transmembrane region" description="Helical" evidence="1">
    <location>
        <begin position="96"/>
        <end position="117"/>
    </location>
</feature>
<keyword evidence="4" id="KW-1185">Reference proteome</keyword>
<protein>
    <submittedName>
        <fullName evidence="3">Nucleoside recognition protein</fullName>
    </submittedName>
</protein>
<gene>
    <name evidence="3" type="ORF">GOQ27_16885</name>
</gene>
<reference evidence="3" key="1">
    <citation type="submission" date="2019-12" db="EMBL/GenBank/DDBJ databases">
        <title>Clostridiaceae gen. nov. sp. nov., isolated from sediment in Xinjiang, China.</title>
        <authorList>
            <person name="Zhang R."/>
        </authorList>
    </citation>
    <scope>NUCLEOTIDE SEQUENCE</scope>
    <source>
        <strain evidence="3">D2Q-11</strain>
    </source>
</reference>
<keyword evidence="1" id="KW-0812">Transmembrane</keyword>
<name>A0A942Z8T6_9FIRM</name>
<dbReference type="EMBL" id="WSFT01000053">
    <property type="protein sequence ID" value="MBS4540157.1"/>
    <property type="molecule type" value="Genomic_DNA"/>
</dbReference>
<keyword evidence="1" id="KW-1133">Transmembrane helix</keyword>
<feature type="transmembrane region" description="Helical" evidence="1">
    <location>
        <begin position="123"/>
        <end position="141"/>
    </location>
</feature>